<dbReference type="EMBL" id="VUOC01000002">
    <property type="protein sequence ID" value="KAA2243821.1"/>
    <property type="molecule type" value="Genomic_DNA"/>
</dbReference>
<accession>A0A5B2VWW9</accession>
<protein>
    <submittedName>
        <fullName evidence="1">Uncharacterized protein</fullName>
    </submittedName>
</protein>
<gene>
    <name evidence="1" type="ORF">F0L74_15210</name>
</gene>
<evidence type="ECO:0000313" key="2">
    <source>
        <dbReference type="Proteomes" id="UP000324611"/>
    </source>
</evidence>
<dbReference type="AlphaFoldDB" id="A0A5B2VWW9"/>
<dbReference type="RefSeq" id="WP_149838696.1">
    <property type="nucleotide sequence ID" value="NZ_VUOC01000002.1"/>
</dbReference>
<evidence type="ECO:0000313" key="1">
    <source>
        <dbReference type="EMBL" id="KAA2243821.1"/>
    </source>
</evidence>
<organism evidence="1 2">
    <name type="scientific">Chitinophaga agrisoli</name>
    <dbReference type="NCBI Taxonomy" id="2607653"/>
    <lineage>
        <taxon>Bacteria</taxon>
        <taxon>Pseudomonadati</taxon>
        <taxon>Bacteroidota</taxon>
        <taxon>Chitinophagia</taxon>
        <taxon>Chitinophagales</taxon>
        <taxon>Chitinophagaceae</taxon>
        <taxon>Chitinophaga</taxon>
    </lineage>
</organism>
<keyword evidence="2" id="KW-1185">Reference proteome</keyword>
<sequence length="262" mass="28915">MINIKKYIVLPVSLLVVSGLFFSCNKGEDIRGVGFGSLEVSSVFSGEASPLLVQVDGETRDTLSVDKPYTTQKILIKEGEHQLVLFNMTTQKALTDTTITVEATKTISLPKFYYTGDAALFDDLTAKPSSPDNMLVRVVTLDPSLPDVMDLKISVYDYASVNIPLADKMIKGVRKDRFSGFIELPDPATLAPPDVAFILYAIEGYDPNDNNKKVMSIENGTNSYFLLSNNQYYIPNAVVSMGIGAYRDGVQEPFEIFERIIP</sequence>
<dbReference type="Proteomes" id="UP000324611">
    <property type="component" value="Unassembled WGS sequence"/>
</dbReference>
<name>A0A5B2VWW9_9BACT</name>
<reference evidence="1 2" key="1">
    <citation type="submission" date="2019-09" db="EMBL/GenBank/DDBJ databases">
        <title>Chitinophaga ginsengihumi sp. nov., isolated from soil of ginseng rhizosphere.</title>
        <authorList>
            <person name="Lee J."/>
        </authorList>
    </citation>
    <scope>NUCLEOTIDE SEQUENCE [LARGE SCALE GENOMIC DNA]</scope>
    <source>
        <strain evidence="1 2">BN140078</strain>
    </source>
</reference>
<proteinExistence type="predicted"/>
<reference evidence="1 2" key="2">
    <citation type="submission" date="2019-09" db="EMBL/GenBank/DDBJ databases">
        <authorList>
            <person name="Jin C."/>
        </authorList>
    </citation>
    <scope>NUCLEOTIDE SEQUENCE [LARGE SCALE GENOMIC DNA]</scope>
    <source>
        <strain evidence="1 2">BN140078</strain>
    </source>
</reference>
<dbReference type="PROSITE" id="PS51257">
    <property type="entry name" value="PROKAR_LIPOPROTEIN"/>
    <property type="match status" value="1"/>
</dbReference>
<comment type="caution">
    <text evidence="1">The sequence shown here is derived from an EMBL/GenBank/DDBJ whole genome shotgun (WGS) entry which is preliminary data.</text>
</comment>